<dbReference type="SUPFAM" id="SSF51206">
    <property type="entry name" value="cAMP-binding domain-like"/>
    <property type="match status" value="1"/>
</dbReference>
<feature type="compositionally biased region" description="Basic and acidic residues" evidence="1">
    <location>
        <begin position="73"/>
        <end position="83"/>
    </location>
</feature>
<evidence type="ECO:0000313" key="4">
    <source>
        <dbReference type="Proteomes" id="UP001642484"/>
    </source>
</evidence>
<feature type="region of interest" description="Disordered" evidence="1">
    <location>
        <begin position="73"/>
        <end position="128"/>
    </location>
</feature>
<keyword evidence="4" id="KW-1185">Reference proteome</keyword>
<name>A0ABP0SES7_9DINO</name>
<dbReference type="PANTHER" id="PTHR23011">
    <property type="entry name" value="CYCLIC NUCLEOTIDE-BINDING DOMAIN CONTAINING PROTEIN"/>
    <property type="match status" value="1"/>
</dbReference>
<comment type="caution">
    <text evidence="3">The sequence shown here is derived from an EMBL/GenBank/DDBJ whole genome shotgun (WGS) entry which is preliminary data.</text>
</comment>
<evidence type="ECO:0000313" key="3">
    <source>
        <dbReference type="EMBL" id="CAK9110876.1"/>
    </source>
</evidence>
<feature type="domain" description="Cyclic nucleotide-binding" evidence="2">
    <location>
        <begin position="570"/>
        <end position="625"/>
    </location>
</feature>
<dbReference type="Pfam" id="PF12352">
    <property type="entry name" value="V-SNARE_C"/>
    <property type="match status" value="1"/>
</dbReference>
<dbReference type="InterPro" id="IPR000595">
    <property type="entry name" value="cNMP-bd_dom"/>
</dbReference>
<evidence type="ECO:0000256" key="1">
    <source>
        <dbReference type="SAM" id="MobiDB-lite"/>
    </source>
</evidence>
<feature type="compositionally biased region" description="Basic and acidic residues" evidence="1">
    <location>
        <begin position="102"/>
        <end position="120"/>
    </location>
</feature>
<dbReference type="CDD" id="cd15862">
    <property type="entry name" value="SNARE_Vti1"/>
    <property type="match status" value="1"/>
</dbReference>
<dbReference type="Gene3D" id="1.20.5.110">
    <property type="match status" value="1"/>
</dbReference>
<sequence length="1299" mass="144440">MGERWRTRVPFWQPIEPGHVVSRAEEAGTCWAETTVGEDKVSPTLQPSFAERGWVVLSGSVGVFIFKRNELLDDEPPTPREEYDPSEPLAESRTSGLDGSDEPPRSKEFNTLQEERERMKQRGALRSAKTAKDLADLLTGQAEVTNPKAAKSKAGASALESWAKAEDEEPRYKSIEGFSTWSFSSVLGVQVAQLGAGRIFGELARSGCGVLDTIRVGQRQTFRPEGYSLHELVCRKLEPIARAAIQVYLERTHADMQARFWLLTRIAPSNRRAGANVYFAYLLALQTNHPRAASIKCLETTAFLRIPYTTYQAVVKDIFEGLRLQQECSKILQGPVDRSPRAELASRGCTMHEERKDQVLFRQGDPALNCYIILEGDSHGPNPPPTVLIWKAEKRSKSGGLAKVRDDQPTPRFQEPLDKRLAFAVAKATILDDAQPATPPTPCRPWKCLAGRVITGGTKPGQPGSWVANSFTAMGPLELRQAEKPTTMVVSLNAAIVSPNAVRFPFKHTEDGGMRNVQYFSEWPWAIRQYRGTTMTEALAIWKKTADGKSSLGQLVGTSNPLLSPTLGPEGGFSSFAKDSKYGARVIQLKPGSIVGELALQTNEPRAATIKCATDCKFMVVGKETSGDEDGETFREVMHEHLEMMKFFNTNLPGCKKLEYTGKRTFPENYSFMFEGIIASEPALFLMQQGTIEFRRHTHVLKLKWVEWMGLPELPLASRQSTSARRNQRLAQLQALQAAGDQRYEVQAEMPLSNPGPELNIQGLELSDAGPDSDSTSDAVGMTVNCTTSIRRVEDYRKNYINYLSEHKVIRRIETLVAKVEGRQLNLGLGHWEERTPVDHLRLLRLAPRKAPDARFMKKHARQGLAKKRALLEGGTPPEDALVRLQDRSWLAHTVKFAWSLVINVAFLVLALILHFLGGQGEAGEAVWGQNDEVEEAPLVCQLKKDLKELQTTTAVFRATVVENPELPVKRSKWIISDVLEAPGVFCTMPFLPLPIPEPLLVVSTTIAPWTGNRPRRPSSPSNRTAETVLSLEDAQVEAYHLGGPLVDKLPQQVRMNNDGRTDVDHFPMMAMASLAEEVYISRMGLLDLRKAVAAGNDAALRVAPEDPEYASEFVRLREVAISKIQAAKDSPDSPEQVKSAVLAVVAMEQNWRQINVQLRLGLSGASGLDDQVKSWGQEVKHMRRDLDAIVEERNRRSLNLGSSIERGSALQATEMMDRSSQKLKEAKRVALETEEVGQGVLADLEAQRETILHVRMMRRGKCMQKDACDEAERRQGLLDLGGNELDEESSCTRLFRLG</sequence>
<dbReference type="SUPFAM" id="SSF58038">
    <property type="entry name" value="SNARE fusion complex"/>
    <property type="match status" value="1"/>
</dbReference>
<dbReference type="InterPro" id="IPR014710">
    <property type="entry name" value="RmlC-like_jellyroll"/>
</dbReference>
<dbReference type="InterPro" id="IPR018488">
    <property type="entry name" value="cNMP-bd_CS"/>
</dbReference>
<organism evidence="3 4">
    <name type="scientific">Durusdinium trenchii</name>
    <dbReference type="NCBI Taxonomy" id="1381693"/>
    <lineage>
        <taxon>Eukaryota</taxon>
        <taxon>Sar</taxon>
        <taxon>Alveolata</taxon>
        <taxon>Dinophyceae</taxon>
        <taxon>Suessiales</taxon>
        <taxon>Symbiodiniaceae</taxon>
        <taxon>Durusdinium</taxon>
    </lineage>
</organism>
<reference evidence="3 4" key="1">
    <citation type="submission" date="2024-02" db="EMBL/GenBank/DDBJ databases">
        <authorList>
            <person name="Chen Y."/>
            <person name="Shah S."/>
            <person name="Dougan E. K."/>
            <person name="Thang M."/>
            <person name="Chan C."/>
        </authorList>
    </citation>
    <scope>NUCLEOTIDE SEQUENCE [LARGE SCALE GENOMIC DNA]</scope>
</reference>
<proteinExistence type="predicted"/>
<accession>A0ABP0SES7</accession>
<dbReference type="PANTHER" id="PTHR23011:SF28">
    <property type="entry name" value="CYCLIC NUCLEOTIDE-BINDING DOMAIN CONTAINING PROTEIN"/>
    <property type="match status" value="1"/>
</dbReference>
<dbReference type="Proteomes" id="UP001642484">
    <property type="component" value="Unassembled WGS sequence"/>
</dbReference>
<dbReference type="CDD" id="cd00038">
    <property type="entry name" value="CAP_ED"/>
    <property type="match status" value="1"/>
</dbReference>
<dbReference type="EMBL" id="CAXAMN010027472">
    <property type="protein sequence ID" value="CAK9110876.1"/>
    <property type="molecule type" value="Genomic_DNA"/>
</dbReference>
<protein>
    <recommendedName>
        <fullName evidence="2">Cyclic nucleotide-binding domain-containing protein</fullName>
    </recommendedName>
</protein>
<dbReference type="PROSITE" id="PS00889">
    <property type="entry name" value="CNMP_BINDING_2"/>
    <property type="match status" value="1"/>
</dbReference>
<dbReference type="Gene3D" id="2.60.120.10">
    <property type="entry name" value="Jelly Rolls"/>
    <property type="match status" value="1"/>
</dbReference>
<dbReference type="PROSITE" id="PS50042">
    <property type="entry name" value="CNMP_BINDING_3"/>
    <property type="match status" value="1"/>
</dbReference>
<dbReference type="InterPro" id="IPR018490">
    <property type="entry name" value="cNMP-bd_dom_sf"/>
</dbReference>
<gene>
    <name evidence="3" type="ORF">CCMP2556_LOCUS51500</name>
</gene>
<evidence type="ECO:0000259" key="2">
    <source>
        <dbReference type="PROSITE" id="PS50042"/>
    </source>
</evidence>